<dbReference type="AlphaFoldDB" id="A0AAW5TVI9"/>
<evidence type="ECO:0000313" key="1">
    <source>
        <dbReference type="EMBL" id="MCW4130058.1"/>
    </source>
</evidence>
<accession>A0AAW5TVI9</accession>
<organism evidence="1 2">
    <name type="scientific">Segatella copri</name>
    <dbReference type="NCBI Taxonomy" id="165179"/>
    <lineage>
        <taxon>Bacteria</taxon>
        <taxon>Pseudomonadati</taxon>
        <taxon>Bacteroidota</taxon>
        <taxon>Bacteroidia</taxon>
        <taxon>Bacteroidales</taxon>
        <taxon>Prevotellaceae</taxon>
        <taxon>Segatella</taxon>
    </lineage>
</organism>
<dbReference type="EMBL" id="JAPDVG010000001">
    <property type="protein sequence ID" value="MCW4130058.1"/>
    <property type="molecule type" value="Genomic_DNA"/>
</dbReference>
<proteinExistence type="predicted"/>
<gene>
    <name evidence="1" type="ORF">ONT19_00305</name>
</gene>
<dbReference type="RefSeq" id="WP_264953320.1">
    <property type="nucleotide sequence ID" value="NZ_JAPDVE010000005.1"/>
</dbReference>
<name>A0AAW5TVI9_9BACT</name>
<comment type="caution">
    <text evidence="1">The sequence shown here is derived from an EMBL/GenBank/DDBJ whole genome shotgun (WGS) entry which is preliminary data.</text>
</comment>
<evidence type="ECO:0000313" key="2">
    <source>
        <dbReference type="Proteomes" id="UP001209417"/>
    </source>
</evidence>
<sequence length="477" mass="54212">MSYNSETGIISAPVSIDDVKRALGESSNDLATLCKSVNLNPYSKYKPVNLYNKPFVTDTLNSDKQSWSSSSRGWWLGNSSLNDQVYTINIVSSFEELSIKGVWNYNMPFGTNQSPYRLSDFIGYNTEDYSYQDPIRFSTGIRDTIYLDQTYYLRFYFGYEPINSKNTISFEDILALLSAFNEEWYPAVCIYNKSKKRMKYLSGTVPINNASVSYNDEIPDSEFIVNFKNQSISSNNGSSSLGFKSEVNDEIYIAGLLCPVGGVDDDYFYTSVTPCYINNDVTGQTIDISGFLFNKVVISTKEKPTYYTTVEVKVTNFTVNTYYGGHYYIDDNNGYILSADKYIEFSFTLDFGTTSLVSLRANIGSFGQTELDNLSVPVATNINTYAPKRYLKVSTENVILTAYATKEDAEKEYGGFTTTQIPIINKIEDYPQYKINNWNIVLNLHSDRREHDSYYEEFDFKFVGEVSGIHSLPIYQS</sequence>
<dbReference type="Proteomes" id="UP001209417">
    <property type="component" value="Unassembled WGS sequence"/>
</dbReference>
<protein>
    <submittedName>
        <fullName evidence="1">Uncharacterized protein</fullName>
    </submittedName>
</protein>
<reference evidence="1" key="1">
    <citation type="submission" date="2022-11" db="EMBL/GenBank/DDBJ databases">
        <title>Genomic repertoires linked with pathogenic potency of arthritogenic Prevotella copri isolated from the gut of rheumatoid arthritis patients.</title>
        <authorList>
            <person name="Nii T."/>
            <person name="Maeda Y."/>
            <person name="Motooka D."/>
            <person name="Naito M."/>
            <person name="Matsumoto Y."/>
            <person name="Ogawa T."/>
            <person name="Oguro-Igashira E."/>
            <person name="Kishikawa T."/>
            <person name="Yamashita M."/>
            <person name="Koizumi S."/>
            <person name="Kurakawa T."/>
            <person name="Okumura R."/>
            <person name="Kayama H."/>
            <person name="Murakami M."/>
            <person name="Sakaguchi T."/>
            <person name="Das B."/>
            <person name="Nakamura S."/>
            <person name="Okada Y."/>
            <person name="Kumanogoh A."/>
            <person name="Takeda K."/>
        </authorList>
    </citation>
    <scope>NUCLEOTIDE SEQUENCE</scope>
    <source>
        <strain evidence="1">H019-1</strain>
    </source>
</reference>